<accession>A0A415G7W8</accession>
<evidence type="ECO:0000313" key="2">
    <source>
        <dbReference type="EMBL" id="RHK39718.1"/>
    </source>
</evidence>
<proteinExistence type="predicted"/>
<sequence>MKQRTINITRNIICILGLLALIILIKPTKVCAFSMNDAKNSPVLNSGQYRTSRLRNEYDVKLFQVKMEKLVRGV</sequence>
<name>A0A415G7W8_9FIRM</name>
<dbReference type="Proteomes" id="UP000286561">
    <property type="component" value="Unassembled WGS sequence"/>
</dbReference>
<dbReference type="EMBL" id="QRNJ01000022">
    <property type="protein sequence ID" value="RHK39718.1"/>
    <property type="molecule type" value="Genomic_DNA"/>
</dbReference>
<gene>
    <name evidence="2" type="ORF">DW068_07010</name>
    <name evidence="1" type="ORF">DW972_12750</name>
</gene>
<dbReference type="AlphaFoldDB" id="A0A415G7W8"/>
<evidence type="ECO:0000313" key="4">
    <source>
        <dbReference type="Proteomes" id="UP000286561"/>
    </source>
</evidence>
<dbReference type="Proteomes" id="UP000283497">
    <property type="component" value="Unassembled WGS sequence"/>
</dbReference>
<reference evidence="3 4" key="1">
    <citation type="submission" date="2018-08" db="EMBL/GenBank/DDBJ databases">
        <title>A genome reference for cultivated species of the human gut microbiota.</title>
        <authorList>
            <person name="Zou Y."/>
            <person name="Xue W."/>
            <person name="Luo G."/>
        </authorList>
    </citation>
    <scope>NUCLEOTIDE SEQUENCE [LARGE SCALE GENOMIC DNA]</scope>
    <source>
        <strain evidence="2 3">AF45-14BH</strain>
        <strain evidence="1 4">AM48-23BH</strain>
    </source>
</reference>
<dbReference type="EMBL" id="QSEP01000113">
    <property type="protein sequence ID" value="RGZ79108.1"/>
    <property type="molecule type" value="Genomic_DNA"/>
</dbReference>
<protein>
    <submittedName>
        <fullName evidence="2">Uncharacterized protein</fullName>
    </submittedName>
</protein>
<evidence type="ECO:0000313" key="3">
    <source>
        <dbReference type="Proteomes" id="UP000283497"/>
    </source>
</evidence>
<organism evidence="2 3">
    <name type="scientific">Anaerobutyricum hallii</name>
    <dbReference type="NCBI Taxonomy" id="39488"/>
    <lineage>
        <taxon>Bacteria</taxon>
        <taxon>Bacillati</taxon>
        <taxon>Bacillota</taxon>
        <taxon>Clostridia</taxon>
        <taxon>Lachnospirales</taxon>
        <taxon>Lachnospiraceae</taxon>
        <taxon>Anaerobutyricum</taxon>
    </lineage>
</organism>
<comment type="caution">
    <text evidence="2">The sequence shown here is derived from an EMBL/GenBank/DDBJ whole genome shotgun (WGS) entry which is preliminary data.</text>
</comment>
<evidence type="ECO:0000313" key="1">
    <source>
        <dbReference type="EMBL" id="RGZ79108.1"/>
    </source>
</evidence>